<reference evidence="2" key="1">
    <citation type="submission" date="2018-02" db="EMBL/GenBank/DDBJ databases">
        <authorList>
            <person name="Moore K."/>
            <person name="Momper L."/>
        </authorList>
    </citation>
    <scope>NUCLEOTIDE SEQUENCE [LARGE SCALE GENOMIC DNA]</scope>
    <source>
        <strain evidence="2">ULC18</strain>
    </source>
</reference>
<dbReference type="Pfam" id="PF21826">
    <property type="entry name" value="DUF6887"/>
    <property type="match status" value="1"/>
</dbReference>
<proteinExistence type="predicted"/>
<dbReference type="AlphaFoldDB" id="A0A2T1DVL9"/>
<evidence type="ECO:0000313" key="1">
    <source>
        <dbReference type="EMBL" id="PSB24512.1"/>
    </source>
</evidence>
<sequence length="64" mass="7401">MIRPNFAAMPIADLRAYVLNHRTDDEAFYALANRVHTEGVELQSLEDLTKLIETKQKVRENQSE</sequence>
<dbReference type="EMBL" id="PVWK01000142">
    <property type="protein sequence ID" value="PSB24512.1"/>
    <property type="molecule type" value="Genomic_DNA"/>
</dbReference>
<dbReference type="InterPro" id="IPR054053">
    <property type="entry name" value="DUF6887"/>
</dbReference>
<comment type="caution">
    <text evidence="1">The sequence shown here is derived from an EMBL/GenBank/DDBJ whole genome shotgun (WGS) entry which is preliminary data.</text>
</comment>
<accession>A0A2T1DVL9</accession>
<keyword evidence="2" id="KW-1185">Reference proteome</keyword>
<evidence type="ECO:0000313" key="2">
    <source>
        <dbReference type="Proteomes" id="UP000239576"/>
    </source>
</evidence>
<gene>
    <name evidence="1" type="ORF">C7B82_26095</name>
</gene>
<dbReference type="RefSeq" id="WP_106259695.1">
    <property type="nucleotide sequence ID" value="NZ_CAWNSW010000105.1"/>
</dbReference>
<reference evidence="1 2" key="2">
    <citation type="submission" date="2018-03" db="EMBL/GenBank/DDBJ databases">
        <title>The ancient ancestry and fast evolution of plastids.</title>
        <authorList>
            <person name="Moore K.R."/>
            <person name="Magnabosco C."/>
            <person name="Momper L."/>
            <person name="Gold D.A."/>
            <person name="Bosak T."/>
            <person name="Fournier G.P."/>
        </authorList>
    </citation>
    <scope>NUCLEOTIDE SEQUENCE [LARGE SCALE GENOMIC DNA]</scope>
    <source>
        <strain evidence="1 2">ULC18</strain>
    </source>
</reference>
<organism evidence="1 2">
    <name type="scientific">Stenomitos frigidus ULC18</name>
    <dbReference type="NCBI Taxonomy" id="2107698"/>
    <lineage>
        <taxon>Bacteria</taxon>
        <taxon>Bacillati</taxon>
        <taxon>Cyanobacteriota</taxon>
        <taxon>Cyanophyceae</taxon>
        <taxon>Leptolyngbyales</taxon>
        <taxon>Leptolyngbyaceae</taxon>
        <taxon>Stenomitos</taxon>
    </lineage>
</organism>
<dbReference type="OrthoDB" id="574249at2"/>
<protein>
    <submittedName>
        <fullName evidence="1">Uncharacterized protein</fullName>
    </submittedName>
</protein>
<dbReference type="Proteomes" id="UP000239576">
    <property type="component" value="Unassembled WGS sequence"/>
</dbReference>
<name>A0A2T1DVL9_9CYAN</name>